<dbReference type="EMBL" id="DS566037">
    <property type="status" value="NOT_ANNOTATED_CDS"/>
    <property type="molecule type" value="Genomic_DNA"/>
</dbReference>
<dbReference type="Proteomes" id="UP000005238">
    <property type="component" value="Unassembled WGS sequence"/>
</dbReference>
<dbReference type="CDD" id="cd18965">
    <property type="entry name" value="chromodomain"/>
    <property type="match status" value="1"/>
</dbReference>
<dbReference type="InterPro" id="IPR023780">
    <property type="entry name" value="Chromo_domain"/>
</dbReference>
<dbReference type="InterPro" id="IPR000953">
    <property type="entry name" value="Chromo/chromo_shadow_dom"/>
</dbReference>
<feature type="domain" description="Integrase catalytic" evidence="2">
    <location>
        <begin position="16"/>
        <end position="98"/>
    </location>
</feature>
<dbReference type="PANTHER" id="PTHR45835">
    <property type="entry name" value="YALI0A06105P"/>
    <property type="match status" value="1"/>
</dbReference>
<dbReference type="STRING" id="164328.H3GRD5"/>
<accession>H3GRD5</accession>
<dbReference type="GO" id="GO:0003676">
    <property type="term" value="F:nucleic acid binding"/>
    <property type="evidence" value="ECO:0007669"/>
    <property type="project" value="InterPro"/>
</dbReference>
<dbReference type="Gene3D" id="2.40.50.40">
    <property type="match status" value="1"/>
</dbReference>
<feature type="domain" description="Chromo" evidence="1">
    <location>
        <begin position="218"/>
        <end position="277"/>
    </location>
</feature>
<dbReference type="AlphaFoldDB" id="H3GRD5"/>
<dbReference type="Pfam" id="PF00385">
    <property type="entry name" value="Chromo"/>
    <property type="match status" value="1"/>
</dbReference>
<dbReference type="eggNOG" id="KOG0017">
    <property type="taxonomic scope" value="Eukaryota"/>
</dbReference>
<evidence type="ECO:0000313" key="3">
    <source>
        <dbReference type="EnsemblProtists" id="Phyra79424"/>
    </source>
</evidence>
<reference evidence="4" key="1">
    <citation type="journal article" date="2006" name="Science">
        <title>Phytophthora genome sequences uncover evolutionary origins and mechanisms of pathogenesis.</title>
        <authorList>
            <person name="Tyler B.M."/>
            <person name="Tripathy S."/>
            <person name="Zhang X."/>
            <person name="Dehal P."/>
            <person name="Jiang R.H."/>
            <person name="Aerts A."/>
            <person name="Arredondo F.D."/>
            <person name="Baxter L."/>
            <person name="Bensasson D."/>
            <person name="Beynon J.L."/>
            <person name="Chapman J."/>
            <person name="Damasceno C.M."/>
            <person name="Dorrance A.E."/>
            <person name="Dou D."/>
            <person name="Dickerman A.W."/>
            <person name="Dubchak I.L."/>
            <person name="Garbelotto M."/>
            <person name="Gijzen M."/>
            <person name="Gordon S.G."/>
            <person name="Govers F."/>
            <person name="Grunwald N.J."/>
            <person name="Huang W."/>
            <person name="Ivors K.L."/>
            <person name="Jones R.W."/>
            <person name="Kamoun S."/>
            <person name="Krampis K."/>
            <person name="Lamour K.H."/>
            <person name="Lee M.K."/>
            <person name="McDonald W.H."/>
            <person name="Medina M."/>
            <person name="Meijer H.J."/>
            <person name="Nordberg E.K."/>
            <person name="Maclean D.J."/>
            <person name="Ospina-Giraldo M.D."/>
            <person name="Morris P.F."/>
            <person name="Phuntumart V."/>
            <person name="Putnam N.H."/>
            <person name="Rash S."/>
            <person name="Rose J.K."/>
            <person name="Sakihama Y."/>
            <person name="Salamov A.A."/>
            <person name="Savidor A."/>
            <person name="Scheuring C.F."/>
            <person name="Smith B.M."/>
            <person name="Sobral B.W."/>
            <person name="Terry A."/>
            <person name="Torto-Alalibo T.A."/>
            <person name="Win J."/>
            <person name="Xu Z."/>
            <person name="Zhang H."/>
            <person name="Grigoriev I.V."/>
            <person name="Rokhsar D.S."/>
            <person name="Boore J.L."/>
        </authorList>
    </citation>
    <scope>NUCLEOTIDE SEQUENCE [LARGE SCALE GENOMIC DNA]</scope>
    <source>
        <strain evidence="4">Pr102</strain>
    </source>
</reference>
<dbReference type="HOGENOM" id="CLU_000384_6_1_1"/>
<dbReference type="GO" id="GO:0015074">
    <property type="term" value="P:DNA integration"/>
    <property type="evidence" value="ECO:0007669"/>
    <property type="project" value="InterPro"/>
</dbReference>
<dbReference type="SMART" id="SM00298">
    <property type="entry name" value="CHROMO"/>
    <property type="match status" value="1"/>
</dbReference>
<dbReference type="PROSITE" id="PS50013">
    <property type="entry name" value="CHROMO_2"/>
    <property type="match status" value="1"/>
</dbReference>
<dbReference type="Gene3D" id="3.30.420.10">
    <property type="entry name" value="Ribonuclease H-like superfamily/Ribonuclease H"/>
    <property type="match status" value="1"/>
</dbReference>
<evidence type="ECO:0000259" key="1">
    <source>
        <dbReference type="PROSITE" id="PS50013"/>
    </source>
</evidence>
<dbReference type="SUPFAM" id="SSF54160">
    <property type="entry name" value="Chromo domain-like"/>
    <property type="match status" value="1"/>
</dbReference>
<dbReference type="InParanoid" id="H3GRD5"/>
<evidence type="ECO:0000259" key="2">
    <source>
        <dbReference type="PROSITE" id="PS50994"/>
    </source>
</evidence>
<sequence length="277" mass="32149">MRYKSSTGCKTGTLQRIPLPATRWDVVLIDFITHLPVSDGFDVIMVVVDKLSKRPVYIPTHTTATTEDTAKLFFNNVIRYYGIPSTIISDRDPKFTSQFWTALSRVEHASRFVQHSQQVIEQTRKNLLDAQGAQKKYYDKRRAKNPFKFIPRFIGPYTILEIQGNVALLDLPANLKHLSPRFNIDKIKVYSSNPDRFTGRVIPKSAPVTFDDDGEPLHVVETLSKKLVFNRQPEYLVKWHGLPHHANTWERERDIKYVSHWQELLKDLRHRARAARA</sequence>
<evidence type="ECO:0000313" key="4">
    <source>
        <dbReference type="Proteomes" id="UP000005238"/>
    </source>
</evidence>
<dbReference type="InterPro" id="IPR001584">
    <property type="entry name" value="Integrase_cat-core"/>
</dbReference>
<organism evidence="3 4">
    <name type="scientific">Phytophthora ramorum</name>
    <name type="common">Sudden oak death agent</name>
    <dbReference type="NCBI Taxonomy" id="164328"/>
    <lineage>
        <taxon>Eukaryota</taxon>
        <taxon>Sar</taxon>
        <taxon>Stramenopiles</taxon>
        <taxon>Oomycota</taxon>
        <taxon>Peronosporomycetes</taxon>
        <taxon>Peronosporales</taxon>
        <taxon>Peronosporaceae</taxon>
        <taxon>Phytophthora</taxon>
    </lineage>
</organism>
<protein>
    <recommendedName>
        <fullName evidence="5">Chromo domain-containing protein</fullName>
    </recommendedName>
</protein>
<dbReference type="SUPFAM" id="SSF53098">
    <property type="entry name" value="Ribonuclease H-like"/>
    <property type="match status" value="1"/>
</dbReference>
<dbReference type="PANTHER" id="PTHR45835:SF107">
    <property type="entry name" value="INTEGRASE CATALYTIC DOMAIN-CONTAINING PROTEIN"/>
    <property type="match status" value="1"/>
</dbReference>
<dbReference type="InterPro" id="IPR012337">
    <property type="entry name" value="RNaseH-like_sf"/>
</dbReference>
<keyword evidence="4" id="KW-1185">Reference proteome</keyword>
<proteinExistence type="predicted"/>
<dbReference type="InterPro" id="IPR036397">
    <property type="entry name" value="RNaseH_sf"/>
</dbReference>
<name>H3GRD5_PHYRM</name>
<evidence type="ECO:0008006" key="5">
    <source>
        <dbReference type="Google" id="ProtNLM"/>
    </source>
</evidence>
<dbReference type="PROSITE" id="PS50994">
    <property type="entry name" value="INTEGRASE"/>
    <property type="match status" value="1"/>
</dbReference>
<dbReference type="EnsemblProtists" id="Phyra79424">
    <property type="protein sequence ID" value="Phyra79424"/>
    <property type="gene ID" value="Phyra79424"/>
</dbReference>
<dbReference type="InterPro" id="IPR016197">
    <property type="entry name" value="Chromo-like_dom_sf"/>
</dbReference>
<reference evidence="3" key="2">
    <citation type="submission" date="2015-06" db="UniProtKB">
        <authorList>
            <consortium name="EnsemblProtists"/>
        </authorList>
    </citation>
    <scope>IDENTIFICATION</scope>
    <source>
        <strain evidence="3">Pr102</strain>
    </source>
</reference>